<dbReference type="Pfam" id="PF00496">
    <property type="entry name" value="SBP_bac_5"/>
    <property type="match status" value="1"/>
</dbReference>
<evidence type="ECO:0000313" key="6">
    <source>
        <dbReference type="EMBL" id="KUK89354.1"/>
    </source>
</evidence>
<dbReference type="SUPFAM" id="SSF53850">
    <property type="entry name" value="Periplasmic binding protein-like II"/>
    <property type="match status" value="1"/>
</dbReference>
<comment type="caution">
    <text evidence="5">The sequence shown here is derived from an EMBL/GenBank/DDBJ whole genome shotgun (WGS) entry which is preliminary data.</text>
</comment>
<evidence type="ECO:0000313" key="5">
    <source>
        <dbReference type="EMBL" id="KUK67233.1"/>
    </source>
</evidence>
<evidence type="ECO:0000259" key="4">
    <source>
        <dbReference type="Pfam" id="PF00496"/>
    </source>
</evidence>
<dbReference type="PANTHER" id="PTHR30290">
    <property type="entry name" value="PERIPLASMIC BINDING COMPONENT OF ABC TRANSPORTER"/>
    <property type="match status" value="1"/>
</dbReference>
<comment type="similarity">
    <text evidence="1">Belongs to the bacterial solute-binding protein 5 family.</text>
</comment>
<dbReference type="GO" id="GO:0015833">
    <property type="term" value="P:peptide transport"/>
    <property type="evidence" value="ECO:0007669"/>
    <property type="project" value="TreeGrafter"/>
</dbReference>
<reference evidence="5" key="1">
    <citation type="journal article" date="2015" name="MBio">
        <title>Genome-resolved metagenomic analysis reveals roles for candidate phyla and other microbial community members in biogeochemical transformations in oil reservoirs.</title>
        <authorList>
            <person name="Hu P."/>
            <person name="Tom L."/>
            <person name="Singh A."/>
            <person name="Thomas B.C."/>
            <person name="Baker B.J."/>
            <person name="Piceno Y.M."/>
            <person name="Andersen G.L."/>
            <person name="Banfield J.F."/>
        </authorList>
    </citation>
    <scope>NUCLEOTIDE SEQUENCE [LARGE SCALE GENOMIC DNA]</scope>
    <source>
        <strain evidence="5">46_47</strain>
        <strain evidence="6">46_70</strain>
    </source>
</reference>
<reference evidence="7 8" key="2">
    <citation type="journal article" date="2015" name="MBio">
        <title>Genome-Resolved Metagenomic Analysis Reveals Roles for Candidate Phyla and Other Microbial Community Members in Biogeochemical Transformations in Oil Reservoirs.</title>
        <authorList>
            <person name="Hu P."/>
            <person name="Tom L."/>
            <person name="Singh A."/>
            <person name="Thomas B.C."/>
            <person name="Baker B.J."/>
            <person name="Piceno Y.M."/>
            <person name="Andersen G.L."/>
            <person name="Banfield J.F."/>
        </authorList>
    </citation>
    <scope>NUCLEOTIDE SEQUENCE [LARGE SCALE GENOMIC DNA]</scope>
</reference>
<evidence type="ECO:0000256" key="2">
    <source>
        <dbReference type="ARBA" id="ARBA00022448"/>
    </source>
</evidence>
<dbReference type="GO" id="GO:1904680">
    <property type="term" value="F:peptide transmembrane transporter activity"/>
    <property type="evidence" value="ECO:0007669"/>
    <property type="project" value="TreeGrafter"/>
</dbReference>
<dbReference type="AlphaFoldDB" id="A0A101GYW4"/>
<dbReference type="PANTHER" id="PTHR30290:SF9">
    <property type="entry name" value="OLIGOPEPTIDE-BINDING PROTEIN APPA"/>
    <property type="match status" value="1"/>
</dbReference>
<dbReference type="InterPro" id="IPR030678">
    <property type="entry name" value="Peptide/Ni-bd"/>
</dbReference>
<evidence type="ECO:0000256" key="3">
    <source>
        <dbReference type="ARBA" id="ARBA00022729"/>
    </source>
</evidence>
<sequence length="489" mass="55662">MRKILLIIMLSIITVTSLLSQKIVVAVMQDPDFLDPHRAAASGTYEMMFNVFEGLLKPDPDGTVIPAVAESYSISEDGMIYTFALRSGVKFHDGSMVTVDDVLYSLNRLKGTDGERGLSSDFEKFVSKIEAVDDKTVRVELSTLNTDFLEKFIVAIIPENNENHEKNPVGTGPFKFVEYRPGQRLVIEKFEEYWNPELPKVEEVEFRIIPDNQAAIMSFLAGEVQILPRLDAIQAMVLGDRYNLITAEQNMVQLMAMNHAVSPFDDIRIRRAINHAVDKEEVIEIVADGYGTELGSNMSPIMSKYYREGLEDYYEPSVEKAKALLSEAGYPDGFDTKITVPSNYQFHIDTAQVIVEQLKRVGIRAEIELVEWSVWLDRVYTARDYEMTIIGLTGKLSAYEILRRYVSDYPRNFYNYSSSEYDRIISLAIEKTAVEEKASLFRRAQEILTEDAAAVYIMDPNFIVALAPNLHGYTIYPLYVQDMSTLYYR</sequence>
<evidence type="ECO:0000313" key="7">
    <source>
        <dbReference type="Proteomes" id="UP000054260"/>
    </source>
</evidence>
<keyword evidence="2" id="KW-0813">Transport</keyword>
<dbReference type="PATRIC" id="fig|1236046.5.peg.866"/>
<dbReference type="PIRSF" id="PIRSF002741">
    <property type="entry name" value="MppA"/>
    <property type="match status" value="1"/>
</dbReference>
<dbReference type="Gene3D" id="3.10.105.10">
    <property type="entry name" value="Dipeptide-binding Protein, Domain 3"/>
    <property type="match status" value="1"/>
</dbReference>
<dbReference type="GO" id="GO:0043190">
    <property type="term" value="C:ATP-binding cassette (ABC) transporter complex"/>
    <property type="evidence" value="ECO:0007669"/>
    <property type="project" value="InterPro"/>
</dbReference>
<dbReference type="Proteomes" id="UP000054260">
    <property type="component" value="Unassembled WGS sequence"/>
</dbReference>
<keyword evidence="3" id="KW-0732">Signal</keyword>
<proteinExistence type="inferred from homology"/>
<feature type="domain" description="Solute-binding protein family 5" evidence="4">
    <location>
        <begin position="63"/>
        <end position="395"/>
    </location>
</feature>
<dbReference type="EMBL" id="LGGH01000116">
    <property type="protein sequence ID" value="KUK67233.1"/>
    <property type="molecule type" value="Genomic_DNA"/>
</dbReference>
<evidence type="ECO:0000313" key="8">
    <source>
        <dbReference type="Proteomes" id="UP000055014"/>
    </source>
</evidence>
<dbReference type="InterPro" id="IPR039424">
    <property type="entry name" value="SBP_5"/>
</dbReference>
<protein>
    <submittedName>
        <fullName evidence="5">ABC-type dipeptide transport system, periplasmic component</fullName>
    </submittedName>
</protein>
<evidence type="ECO:0000256" key="1">
    <source>
        <dbReference type="ARBA" id="ARBA00005695"/>
    </source>
</evidence>
<dbReference type="Proteomes" id="UP000055014">
    <property type="component" value="Unassembled WGS sequence"/>
</dbReference>
<organism evidence="5 7">
    <name type="scientific">Mesotoga infera</name>
    <dbReference type="NCBI Taxonomy" id="1236046"/>
    <lineage>
        <taxon>Bacteria</taxon>
        <taxon>Thermotogati</taxon>
        <taxon>Thermotogota</taxon>
        <taxon>Thermotogae</taxon>
        <taxon>Kosmotogales</taxon>
        <taxon>Kosmotogaceae</taxon>
        <taxon>Mesotoga</taxon>
    </lineage>
</organism>
<dbReference type="GO" id="GO:0042597">
    <property type="term" value="C:periplasmic space"/>
    <property type="evidence" value="ECO:0007669"/>
    <property type="project" value="UniProtKB-ARBA"/>
</dbReference>
<name>A0A101GYW4_9BACT</name>
<gene>
    <name evidence="5" type="ORF">XD86_0846</name>
    <name evidence="6" type="ORF">XE02_1069</name>
</gene>
<dbReference type="EMBL" id="LGGW01000097">
    <property type="protein sequence ID" value="KUK89354.1"/>
    <property type="molecule type" value="Genomic_DNA"/>
</dbReference>
<dbReference type="Gene3D" id="3.40.190.10">
    <property type="entry name" value="Periplasmic binding protein-like II"/>
    <property type="match status" value="1"/>
</dbReference>
<dbReference type="InterPro" id="IPR000914">
    <property type="entry name" value="SBP_5_dom"/>
</dbReference>
<accession>A0A101GYW4</accession>